<feature type="compositionally biased region" description="Basic residues" evidence="1">
    <location>
        <begin position="85"/>
        <end position="94"/>
    </location>
</feature>
<sequence>MGGRPAITNAASAAVVLYRRATRTASLLSTCRKPYLSVWPTWTDTPPTRTQEGGGGPREGSENHMASVFWAATSRPSSTSSAHKACGHLRKRTRFSPPGGRGNRSILSNARFHNKGPSTDPCGTPRSIGLLTGVDSRFALAEAKLLRLKRRVSFTNMLDEAARDNSLENFAHLI</sequence>
<dbReference type="EMBL" id="JADYXP020000001">
    <property type="protein sequence ID" value="KAL0132868.1"/>
    <property type="molecule type" value="Genomic_DNA"/>
</dbReference>
<gene>
    <name evidence="2" type="ORF">PUN28_000528</name>
</gene>
<organism evidence="2 3">
    <name type="scientific">Cardiocondyla obscurior</name>
    <dbReference type="NCBI Taxonomy" id="286306"/>
    <lineage>
        <taxon>Eukaryota</taxon>
        <taxon>Metazoa</taxon>
        <taxon>Ecdysozoa</taxon>
        <taxon>Arthropoda</taxon>
        <taxon>Hexapoda</taxon>
        <taxon>Insecta</taxon>
        <taxon>Pterygota</taxon>
        <taxon>Neoptera</taxon>
        <taxon>Endopterygota</taxon>
        <taxon>Hymenoptera</taxon>
        <taxon>Apocrita</taxon>
        <taxon>Aculeata</taxon>
        <taxon>Formicoidea</taxon>
        <taxon>Formicidae</taxon>
        <taxon>Myrmicinae</taxon>
        <taxon>Cardiocondyla</taxon>
    </lineage>
</organism>
<dbReference type="AlphaFoldDB" id="A0AAW2H0B9"/>
<proteinExistence type="predicted"/>
<dbReference type="Proteomes" id="UP001430953">
    <property type="component" value="Unassembled WGS sequence"/>
</dbReference>
<evidence type="ECO:0000313" key="3">
    <source>
        <dbReference type="Proteomes" id="UP001430953"/>
    </source>
</evidence>
<evidence type="ECO:0000313" key="2">
    <source>
        <dbReference type="EMBL" id="KAL0132868.1"/>
    </source>
</evidence>
<reference evidence="2 3" key="1">
    <citation type="submission" date="2023-03" db="EMBL/GenBank/DDBJ databases">
        <title>High recombination rates correlate with genetic variation in Cardiocondyla obscurior ants.</title>
        <authorList>
            <person name="Errbii M."/>
        </authorList>
    </citation>
    <scope>NUCLEOTIDE SEQUENCE [LARGE SCALE GENOMIC DNA]</scope>
    <source>
        <strain evidence="2">Alpha-2009</strain>
        <tissue evidence="2">Whole body</tissue>
    </source>
</reference>
<accession>A0AAW2H0B9</accession>
<feature type="region of interest" description="Disordered" evidence="1">
    <location>
        <begin position="79"/>
        <end position="102"/>
    </location>
</feature>
<protein>
    <submittedName>
        <fullName evidence="2">Uncharacterized protein</fullName>
    </submittedName>
</protein>
<evidence type="ECO:0000256" key="1">
    <source>
        <dbReference type="SAM" id="MobiDB-lite"/>
    </source>
</evidence>
<keyword evidence="3" id="KW-1185">Reference proteome</keyword>
<comment type="caution">
    <text evidence="2">The sequence shown here is derived from an EMBL/GenBank/DDBJ whole genome shotgun (WGS) entry which is preliminary data.</text>
</comment>
<name>A0AAW2H0B9_9HYME</name>